<feature type="region of interest" description="Disordered" evidence="1">
    <location>
        <begin position="352"/>
        <end position="409"/>
    </location>
</feature>
<feature type="domain" description="Chromo" evidence="2">
    <location>
        <begin position="419"/>
        <end position="487"/>
    </location>
</feature>
<dbReference type="OrthoDB" id="1918685at2759"/>
<protein>
    <submittedName>
        <fullName evidence="3">Chromo domain/shadow</fullName>
    </submittedName>
</protein>
<sequence length="553" mass="63295">MTDTPVRSKQMELFGKLHMSMDHVLAKLLLEAPPLPDALKLQTEKQSFATTWVQVSEAFEKRKTMLQRRKEKSKIKKKRRLEDTTAQDKEKGKENEKDMTTRQANNESRNSDVSPPNLKSIRGLKAIKKASKKNSSSPKINFDTAEPSASEQNVLEKLRELPMCQDLKFGSNKYRAIVKWIEIDNGNDTGLSTDLRELLKKLQIDVALKSARTTLKESRKRSVESLDNTPHTDKRSKVKSLESERRQDKKVRDVVDGAGKKEKPKSKGWAPDSDEKRNFQEQEEKKKKREEEKSIPRQKKKAEGKKNENAVKTGKDTSQPNSKKHSAIVVTKVNANEAIYGNADANSLLHKKKTVQSNASGTSTNVKLAASEKMKPGSSPTSAIVLDDSEEESEAETKEQDSSTDDDQDLFDLNEEDVYVVEAILCVKEGRSLMSAGRRQKEADLYLVKWDGYNELTWEPDENIPRRLIEIFRERERAKRACQFQVKKAHERREVLNVTTQQPDVIYMIQWINQELPVWESRTTLPIKTQVWLDRILGAPVSKKRRETKVVKQ</sequence>
<feature type="compositionally biased region" description="Polar residues" evidence="1">
    <location>
        <begin position="101"/>
        <end position="114"/>
    </location>
</feature>
<feature type="compositionally biased region" description="Basic and acidic residues" evidence="1">
    <location>
        <begin position="80"/>
        <end position="100"/>
    </location>
</feature>
<feature type="region of interest" description="Disordered" evidence="1">
    <location>
        <begin position="64"/>
        <end position="149"/>
    </location>
</feature>
<dbReference type="GeneID" id="36397008"/>
<feature type="compositionally biased region" description="Polar residues" evidence="1">
    <location>
        <begin position="355"/>
        <end position="366"/>
    </location>
</feature>
<feature type="compositionally biased region" description="Basic and acidic residues" evidence="1">
    <location>
        <begin position="304"/>
        <end position="315"/>
    </location>
</feature>
<dbReference type="InterPro" id="IPR023780">
    <property type="entry name" value="Chromo_domain"/>
</dbReference>
<dbReference type="RefSeq" id="XP_024582039.1">
    <property type="nucleotide sequence ID" value="XM_024716440.1"/>
</dbReference>
<dbReference type="OMA" id="WESRTTL"/>
<dbReference type="Gene3D" id="2.40.50.40">
    <property type="match status" value="1"/>
</dbReference>
<accession>A0A0P1ATX4</accession>
<feature type="compositionally biased region" description="Basic and acidic residues" evidence="1">
    <location>
        <begin position="214"/>
        <end position="261"/>
    </location>
</feature>
<organism evidence="3 4">
    <name type="scientific">Plasmopara halstedii</name>
    <name type="common">Downy mildew of sunflower</name>
    <dbReference type="NCBI Taxonomy" id="4781"/>
    <lineage>
        <taxon>Eukaryota</taxon>
        <taxon>Sar</taxon>
        <taxon>Stramenopiles</taxon>
        <taxon>Oomycota</taxon>
        <taxon>Peronosporomycetes</taxon>
        <taxon>Peronosporales</taxon>
        <taxon>Peronosporaceae</taxon>
        <taxon>Plasmopara</taxon>
    </lineage>
</organism>
<dbReference type="Pfam" id="PF00385">
    <property type="entry name" value="Chromo"/>
    <property type="match status" value="1"/>
</dbReference>
<dbReference type="PROSITE" id="PS50013">
    <property type="entry name" value="CHROMO_2"/>
    <property type="match status" value="1"/>
</dbReference>
<dbReference type="EMBL" id="CCYD01001640">
    <property type="protein sequence ID" value="CEG45670.1"/>
    <property type="molecule type" value="Genomic_DNA"/>
</dbReference>
<reference evidence="4" key="1">
    <citation type="submission" date="2014-09" db="EMBL/GenBank/DDBJ databases">
        <authorList>
            <person name="Sharma Rahul"/>
            <person name="Thines Marco"/>
        </authorList>
    </citation>
    <scope>NUCLEOTIDE SEQUENCE [LARGE SCALE GENOMIC DNA]</scope>
</reference>
<dbReference type="SUPFAM" id="SSF54160">
    <property type="entry name" value="Chromo domain-like"/>
    <property type="match status" value="1"/>
</dbReference>
<keyword evidence="4" id="KW-1185">Reference proteome</keyword>
<evidence type="ECO:0000259" key="2">
    <source>
        <dbReference type="PROSITE" id="PS50013"/>
    </source>
</evidence>
<feature type="compositionally biased region" description="Basic residues" evidence="1">
    <location>
        <begin position="64"/>
        <end position="79"/>
    </location>
</feature>
<feature type="compositionally biased region" description="Basic and acidic residues" evidence="1">
    <location>
        <begin position="273"/>
        <end position="295"/>
    </location>
</feature>
<evidence type="ECO:0000313" key="4">
    <source>
        <dbReference type="Proteomes" id="UP000054928"/>
    </source>
</evidence>
<proteinExistence type="predicted"/>
<evidence type="ECO:0000256" key="1">
    <source>
        <dbReference type="SAM" id="MobiDB-lite"/>
    </source>
</evidence>
<evidence type="ECO:0000313" key="3">
    <source>
        <dbReference type="EMBL" id="CEG45670.1"/>
    </source>
</evidence>
<feature type="region of interest" description="Disordered" evidence="1">
    <location>
        <begin position="214"/>
        <end position="326"/>
    </location>
</feature>
<name>A0A0P1ATX4_PLAHL</name>
<dbReference type="SMART" id="SM00298">
    <property type="entry name" value="CHROMO"/>
    <property type="match status" value="1"/>
</dbReference>
<dbReference type="InterPro" id="IPR000953">
    <property type="entry name" value="Chromo/chromo_shadow_dom"/>
</dbReference>
<dbReference type="AlphaFoldDB" id="A0A0P1ATX4"/>
<dbReference type="Proteomes" id="UP000054928">
    <property type="component" value="Unassembled WGS sequence"/>
</dbReference>
<dbReference type="InterPro" id="IPR016197">
    <property type="entry name" value="Chromo-like_dom_sf"/>
</dbReference>